<name>A0A7S6WNA8_9SPIR</name>
<dbReference type="GO" id="GO:0005524">
    <property type="term" value="F:ATP binding"/>
    <property type="evidence" value="ECO:0007669"/>
    <property type="project" value="UniProtKB-KW"/>
</dbReference>
<evidence type="ECO:0000313" key="6">
    <source>
        <dbReference type="EMBL" id="QOW60288.1"/>
    </source>
</evidence>
<dbReference type="GO" id="GO:0055085">
    <property type="term" value="P:transmembrane transport"/>
    <property type="evidence" value="ECO:0007669"/>
    <property type="project" value="UniProtKB-ARBA"/>
</dbReference>
<dbReference type="AlphaFoldDB" id="A0A7S6WNA8"/>
<dbReference type="Pfam" id="PF00005">
    <property type="entry name" value="ABC_tran"/>
    <property type="match status" value="1"/>
</dbReference>
<evidence type="ECO:0000313" key="7">
    <source>
        <dbReference type="Proteomes" id="UP000593915"/>
    </source>
</evidence>
<keyword evidence="2" id="KW-0813">Transport</keyword>
<dbReference type="SMART" id="SM00382">
    <property type="entry name" value="AAA"/>
    <property type="match status" value="1"/>
</dbReference>
<dbReference type="InterPro" id="IPR017871">
    <property type="entry name" value="ABC_transporter-like_CS"/>
</dbReference>
<dbReference type="Gene3D" id="3.40.50.300">
    <property type="entry name" value="P-loop containing nucleotide triphosphate hydrolases"/>
    <property type="match status" value="1"/>
</dbReference>
<dbReference type="PANTHER" id="PTHR43776:SF7">
    <property type="entry name" value="D,D-DIPEPTIDE TRANSPORT ATP-BINDING PROTEIN DDPF-RELATED"/>
    <property type="match status" value="1"/>
</dbReference>
<feature type="domain" description="ABC transporter" evidence="5">
    <location>
        <begin position="18"/>
        <end position="257"/>
    </location>
</feature>
<dbReference type="InterPro" id="IPR050319">
    <property type="entry name" value="ABC_transp_ATP-bind"/>
</dbReference>
<evidence type="ECO:0000259" key="5">
    <source>
        <dbReference type="PROSITE" id="PS50893"/>
    </source>
</evidence>
<reference evidence="6 7" key="1">
    <citation type="submission" date="2020-09" db="EMBL/GenBank/DDBJ databases">
        <title>Characterization of Treponema spp. from bovine digital dermatitis in Korea.</title>
        <authorList>
            <person name="Espiritu H.M."/>
            <person name="Cho Y.I."/>
            <person name="Mamuad L."/>
        </authorList>
    </citation>
    <scope>NUCLEOTIDE SEQUENCE [LARGE SCALE GENOMIC DNA]</scope>
    <source>
        <strain evidence="6 7">KS1</strain>
    </source>
</reference>
<dbReference type="InterPro" id="IPR027417">
    <property type="entry name" value="P-loop_NTPase"/>
</dbReference>
<evidence type="ECO:0000256" key="2">
    <source>
        <dbReference type="ARBA" id="ARBA00022448"/>
    </source>
</evidence>
<comment type="similarity">
    <text evidence="1">Belongs to the ABC transporter superfamily.</text>
</comment>
<sequence length="266" mass="29615">MSVYTEGNILASVKNINHSFENFSFFGKREKTHVLKNISFDMEYGEALGLLGKSGSGKSTLAKIMIGLLQPSAGIVEFGGKPLDLSNLSKKREFYKQVQIVFQDSLSAVNPRLTVKEIIEEPLLYLTALNRTERLERIQNLMKRLEIAEDFLEKKAVLLSGGQLQRVAVARAMAVNPKLIILDEALSSLDTPLQSGILELLKRLKGEVSFLFITHDIRLVKLFCNRVILLENGEIAETAHAKAEFKSGIGRELQGAVLPPFPVYND</sequence>
<dbReference type="CDD" id="cd03257">
    <property type="entry name" value="ABC_NikE_OppD_transporters"/>
    <property type="match status" value="1"/>
</dbReference>
<evidence type="ECO:0000256" key="4">
    <source>
        <dbReference type="ARBA" id="ARBA00022840"/>
    </source>
</evidence>
<proteinExistence type="inferred from homology"/>
<dbReference type="SUPFAM" id="SSF52540">
    <property type="entry name" value="P-loop containing nucleoside triphosphate hydrolases"/>
    <property type="match status" value="1"/>
</dbReference>
<dbReference type="Proteomes" id="UP000593915">
    <property type="component" value="Chromosome"/>
</dbReference>
<dbReference type="RefSeq" id="WP_194075869.1">
    <property type="nucleotide sequence ID" value="NZ_CP061839.1"/>
</dbReference>
<dbReference type="PROSITE" id="PS00211">
    <property type="entry name" value="ABC_TRANSPORTER_1"/>
    <property type="match status" value="1"/>
</dbReference>
<dbReference type="PANTHER" id="PTHR43776">
    <property type="entry name" value="TRANSPORT ATP-BINDING PROTEIN"/>
    <property type="match status" value="1"/>
</dbReference>
<keyword evidence="4 6" id="KW-0067">ATP-binding</keyword>
<evidence type="ECO:0000256" key="1">
    <source>
        <dbReference type="ARBA" id="ARBA00005417"/>
    </source>
</evidence>
<accession>A0A7S6WNA8</accession>
<dbReference type="InterPro" id="IPR003593">
    <property type="entry name" value="AAA+_ATPase"/>
</dbReference>
<protein>
    <submittedName>
        <fullName evidence="6">ATP-binding cassette domain-containing protein</fullName>
    </submittedName>
</protein>
<dbReference type="EMBL" id="CP061839">
    <property type="protein sequence ID" value="QOW60288.1"/>
    <property type="molecule type" value="Genomic_DNA"/>
</dbReference>
<dbReference type="PROSITE" id="PS50893">
    <property type="entry name" value="ABC_TRANSPORTER_2"/>
    <property type="match status" value="1"/>
</dbReference>
<dbReference type="InterPro" id="IPR003439">
    <property type="entry name" value="ABC_transporter-like_ATP-bd"/>
</dbReference>
<keyword evidence="3" id="KW-0547">Nucleotide-binding</keyword>
<evidence type="ECO:0000256" key="3">
    <source>
        <dbReference type="ARBA" id="ARBA00022741"/>
    </source>
</evidence>
<dbReference type="GO" id="GO:0016887">
    <property type="term" value="F:ATP hydrolysis activity"/>
    <property type="evidence" value="ECO:0007669"/>
    <property type="project" value="InterPro"/>
</dbReference>
<organism evidence="6 7">
    <name type="scientific">Treponema pedis</name>
    <dbReference type="NCBI Taxonomy" id="409322"/>
    <lineage>
        <taxon>Bacteria</taxon>
        <taxon>Pseudomonadati</taxon>
        <taxon>Spirochaetota</taxon>
        <taxon>Spirochaetia</taxon>
        <taxon>Spirochaetales</taxon>
        <taxon>Treponemataceae</taxon>
        <taxon>Treponema</taxon>
    </lineage>
</organism>
<gene>
    <name evidence="6" type="ORF">IFE08_10720</name>
</gene>